<dbReference type="AlphaFoldDB" id="A0A4R7NXW5"/>
<evidence type="ECO:0000313" key="1">
    <source>
        <dbReference type="EMBL" id="TDU25908.1"/>
    </source>
</evidence>
<keyword evidence="2" id="KW-1185">Reference proteome</keyword>
<gene>
    <name evidence="1" type="ORF">DFR24_4353</name>
</gene>
<protein>
    <submittedName>
        <fullName evidence="1">Uncharacterized protein</fullName>
    </submittedName>
</protein>
<dbReference type="EMBL" id="SOBT01000011">
    <property type="protein sequence ID" value="TDU25908.1"/>
    <property type="molecule type" value="Genomic_DNA"/>
</dbReference>
<sequence length="78" mass="8522">MWYIGRIPSSKNPASPGFHELLCVDRKTGRVGWTPELSKAFSFSGQQAAALRIATLPPEAQVGAKPIRFRPSGAVRRT</sequence>
<dbReference type="Proteomes" id="UP000295341">
    <property type="component" value="Unassembled WGS sequence"/>
</dbReference>
<name>A0A4R7NXW5_9GAMM</name>
<evidence type="ECO:0000313" key="2">
    <source>
        <dbReference type="Proteomes" id="UP000295341"/>
    </source>
</evidence>
<organism evidence="1 2">
    <name type="scientific">Panacagrimonas perspica</name>
    <dbReference type="NCBI Taxonomy" id="381431"/>
    <lineage>
        <taxon>Bacteria</taxon>
        <taxon>Pseudomonadati</taxon>
        <taxon>Pseudomonadota</taxon>
        <taxon>Gammaproteobacteria</taxon>
        <taxon>Nevskiales</taxon>
        <taxon>Nevskiaceae</taxon>
        <taxon>Panacagrimonas</taxon>
    </lineage>
</organism>
<proteinExistence type="predicted"/>
<reference evidence="1 2" key="1">
    <citation type="submission" date="2019-03" db="EMBL/GenBank/DDBJ databases">
        <title>Genomic Encyclopedia of Type Strains, Phase IV (KMG-IV): sequencing the most valuable type-strain genomes for metagenomic binning, comparative biology and taxonomic classification.</title>
        <authorList>
            <person name="Goeker M."/>
        </authorList>
    </citation>
    <scope>NUCLEOTIDE SEQUENCE [LARGE SCALE GENOMIC DNA]</scope>
    <source>
        <strain evidence="1 2">DSM 26377</strain>
    </source>
</reference>
<accession>A0A4R7NXW5</accession>
<comment type="caution">
    <text evidence="1">The sequence shown here is derived from an EMBL/GenBank/DDBJ whole genome shotgun (WGS) entry which is preliminary data.</text>
</comment>